<proteinExistence type="predicted"/>
<dbReference type="Pfam" id="PF05635">
    <property type="entry name" value="23S_rRNA_IVP"/>
    <property type="match status" value="1"/>
</dbReference>
<evidence type="ECO:0000313" key="2">
    <source>
        <dbReference type="Proteomes" id="UP001501153"/>
    </source>
</evidence>
<dbReference type="CDD" id="cd16377">
    <property type="entry name" value="23S_rRNA_IVP_like"/>
    <property type="match status" value="1"/>
</dbReference>
<comment type="caution">
    <text evidence="1">The sequence shown here is derived from an EMBL/GenBank/DDBJ whole genome shotgun (WGS) entry which is preliminary data.</text>
</comment>
<dbReference type="Gene3D" id="1.20.1440.60">
    <property type="entry name" value="23S rRNA-intervening sequence"/>
    <property type="match status" value="1"/>
</dbReference>
<dbReference type="PANTHER" id="PTHR38471:SF2">
    <property type="entry name" value="FOUR HELIX BUNDLE PROTEIN"/>
    <property type="match status" value="1"/>
</dbReference>
<sequence length="121" mass="13790">MFKHRFKELIVWQRAMDVARTTYQLCMEFLVNERTGLTSQMRRSAISIPSNIAEGAGRGGNKEFAQFLRIANGSCNELHTQMILAADFGFINKEQLTSAEGQIEEVERLLYAFQQKIASQI</sequence>
<evidence type="ECO:0000313" key="1">
    <source>
        <dbReference type="EMBL" id="GAA4366459.1"/>
    </source>
</evidence>
<protein>
    <submittedName>
        <fullName evidence="1">Four helix bundle protein</fullName>
    </submittedName>
</protein>
<dbReference type="InterPro" id="IPR036583">
    <property type="entry name" value="23S_rRNA_IVS_sf"/>
</dbReference>
<gene>
    <name evidence="1" type="ORF">GCM10023185_37600</name>
</gene>
<dbReference type="Proteomes" id="UP001501153">
    <property type="component" value="Unassembled WGS sequence"/>
</dbReference>
<dbReference type="InterPro" id="IPR012657">
    <property type="entry name" value="23S_rRNA-intervening_sequence"/>
</dbReference>
<dbReference type="NCBIfam" id="TIGR02436">
    <property type="entry name" value="four helix bundle protein"/>
    <property type="match status" value="1"/>
</dbReference>
<reference evidence="2" key="1">
    <citation type="journal article" date="2019" name="Int. J. Syst. Evol. Microbiol.">
        <title>The Global Catalogue of Microorganisms (GCM) 10K type strain sequencing project: providing services to taxonomists for standard genome sequencing and annotation.</title>
        <authorList>
            <consortium name="The Broad Institute Genomics Platform"/>
            <consortium name="The Broad Institute Genome Sequencing Center for Infectious Disease"/>
            <person name="Wu L."/>
            <person name="Ma J."/>
        </authorList>
    </citation>
    <scope>NUCLEOTIDE SEQUENCE [LARGE SCALE GENOMIC DNA]</scope>
    <source>
        <strain evidence="2">JCM 17923</strain>
    </source>
</reference>
<name>A0ABP8IRS0_9BACT</name>
<dbReference type="SUPFAM" id="SSF158446">
    <property type="entry name" value="IVS-encoded protein-like"/>
    <property type="match status" value="1"/>
</dbReference>
<accession>A0ABP8IRS0</accession>
<dbReference type="EMBL" id="BAABGZ010000076">
    <property type="protein sequence ID" value="GAA4366459.1"/>
    <property type="molecule type" value="Genomic_DNA"/>
</dbReference>
<dbReference type="RefSeq" id="WP_345237667.1">
    <property type="nucleotide sequence ID" value="NZ_BAABGZ010000076.1"/>
</dbReference>
<organism evidence="1 2">
    <name type="scientific">Hymenobacter saemangeumensis</name>
    <dbReference type="NCBI Taxonomy" id="1084522"/>
    <lineage>
        <taxon>Bacteria</taxon>
        <taxon>Pseudomonadati</taxon>
        <taxon>Bacteroidota</taxon>
        <taxon>Cytophagia</taxon>
        <taxon>Cytophagales</taxon>
        <taxon>Hymenobacteraceae</taxon>
        <taxon>Hymenobacter</taxon>
    </lineage>
</organism>
<dbReference type="PANTHER" id="PTHR38471">
    <property type="entry name" value="FOUR HELIX BUNDLE PROTEIN"/>
    <property type="match status" value="1"/>
</dbReference>
<keyword evidence="2" id="KW-1185">Reference proteome</keyword>